<dbReference type="VEuPathDB" id="FungiDB:QG37_07388"/>
<feature type="region of interest" description="Disordered" evidence="1">
    <location>
        <begin position="1"/>
        <end position="30"/>
    </location>
</feature>
<sequence length="88" mass="9987">MVEYGCESEVIPPHNTQKEQKLKKKKENKQTIVQHIKARELNSNSKSTRHIFQKTFLSLPVEHALIPAGLFTLPQISQPPRKASPISS</sequence>
<reference evidence="3" key="1">
    <citation type="journal article" date="2015" name="BMC Genomics">
        <title>Draft genome of a commonly misdiagnosed multidrug resistant pathogen Candida auris.</title>
        <authorList>
            <person name="Chatterjee S."/>
            <person name="Alampalli S.V."/>
            <person name="Nageshan R.K."/>
            <person name="Chettiar S.T."/>
            <person name="Joshi S."/>
            <person name="Tatu U.S."/>
        </authorList>
    </citation>
    <scope>NUCLEOTIDE SEQUENCE [LARGE SCALE GENOMIC DNA]</scope>
    <source>
        <strain evidence="3">6684</strain>
    </source>
</reference>
<name>A0A0L0NQ36_CANAR</name>
<dbReference type="EMBL" id="LGST01000057">
    <property type="protein sequence ID" value="KND96261.1"/>
    <property type="molecule type" value="Genomic_DNA"/>
</dbReference>
<gene>
    <name evidence="2" type="ORF">QG37_07388</name>
</gene>
<evidence type="ECO:0000313" key="3">
    <source>
        <dbReference type="Proteomes" id="UP000037122"/>
    </source>
</evidence>
<proteinExistence type="predicted"/>
<comment type="caution">
    <text evidence="2">The sequence shown here is derived from an EMBL/GenBank/DDBJ whole genome shotgun (WGS) entry which is preliminary data.</text>
</comment>
<evidence type="ECO:0000256" key="1">
    <source>
        <dbReference type="SAM" id="MobiDB-lite"/>
    </source>
</evidence>
<accession>A0A0L0NQ36</accession>
<evidence type="ECO:0000313" key="2">
    <source>
        <dbReference type="EMBL" id="KND96261.1"/>
    </source>
</evidence>
<dbReference type="Proteomes" id="UP000037122">
    <property type="component" value="Unassembled WGS sequence"/>
</dbReference>
<organism evidence="2 3">
    <name type="scientific">Candidozyma auris</name>
    <name type="common">Yeast</name>
    <name type="synonym">Candida auris</name>
    <dbReference type="NCBI Taxonomy" id="498019"/>
    <lineage>
        <taxon>Eukaryota</taxon>
        <taxon>Fungi</taxon>
        <taxon>Dikarya</taxon>
        <taxon>Ascomycota</taxon>
        <taxon>Saccharomycotina</taxon>
        <taxon>Pichiomycetes</taxon>
        <taxon>Metschnikowiaceae</taxon>
        <taxon>Candidozyma</taxon>
    </lineage>
</organism>
<protein>
    <submittedName>
        <fullName evidence="2">Uncharacterized protein</fullName>
    </submittedName>
</protein>
<dbReference type="AlphaFoldDB" id="A0A0L0NQ36"/>